<dbReference type="OrthoDB" id="2606646at2"/>
<keyword evidence="2" id="KW-1185">Reference proteome</keyword>
<dbReference type="EMBL" id="JAAAMU010000002">
    <property type="protein sequence ID" value="NBC68351.1"/>
    <property type="molecule type" value="Genomic_DNA"/>
</dbReference>
<dbReference type="RefSeq" id="WP_161695052.1">
    <property type="nucleotide sequence ID" value="NZ_JAAAMU010000002.1"/>
</dbReference>
<reference evidence="1 2" key="1">
    <citation type="submission" date="2020-01" db="EMBL/GenBank/DDBJ databases">
        <title>Paenibacillus soybeanensis sp. nov. isolated from the nodules of soybean (Glycine max(L.) Merr).</title>
        <authorList>
            <person name="Wang H."/>
        </authorList>
    </citation>
    <scope>NUCLEOTIDE SEQUENCE [LARGE SCALE GENOMIC DNA]</scope>
    <source>
        <strain evidence="1 2">DSM 23054</strain>
    </source>
</reference>
<sequence>MSVKYTGKNEAKEGTFPPFPVQEKEIVLTGLLMQKTEKGDRISLKIDIGWGKPMNLDLAEMEVLVHRGTEDGPVVYWTQESCMIKARFKETISLRAQSDYELFYLTVRSLEQRAIIYGPYSLQGTVHGE</sequence>
<evidence type="ECO:0000313" key="1">
    <source>
        <dbReference type="EMBL" id="NBC68351.1"/>
    </source>
</evidence>
<gene>
    <name evidence="1" type="ORF">GT003_04985</name>
</gene>
<evidence type="ECO:0000313" key="2">
    <source>
        <dbReference type="Proteomes" id="UP000558113"/>
    </source>
</evidence>
<accession>A0A7X4YL32</accession>
<organism evidence="1 2">
    <name type="scientific">Paenibacillus sacheonensis</name>
    <dbReference type="NCBI Taxonomy" id="742054"/>
    <lineage>
        <taxon>Bacteria</taxon>
        <taxon>Bacillati</taxon>
        <taxon>Bacillota</taxon>
        <taxon>Bacilli</taxon>
        <taxon>Bacillales</taxon>
        <taxon>Paenibacillaceae</taxon>
        <taxon>Paenibacillus</taxon>
    </lineage>
</organism>
<name>A0A7X4YL32_9BACL</name>
<protein>
    <submittedName>
        <fullName evidence="1">Uncharacterized protein</fullName>
    </submittedName>
</protein>
<proteinExistence type="predicted"/>
<dbReference type="AlphaFoldDB" id="A0A7X4YL32"/>
<dbReference type="Proteomes" id="UP000558113">
    <property type="component" value="Unassembled WGS sequence"/>
</dbReference>
<comment type="caution">
    <text evidence="1">The sequence shown here is derived from an EMBL/GenBank/DDBJ whole genome shotgun (WGS) entry which is preliminary data.</text>
</comment>